<sequence length="626" mass="68361">MAKRRSARLQKGHSQSPGIASPPPPLNPLPSVIERDEVPAAPTPSRISCLTSITTRTPRNRTPIKPTGEEMHPHHHQTSTAKPLEEARWLGFLSMGAHTAPAGGSNELAIAQATPTKAHITTPIPFSTPEFKFRYKRPSMNLGTVSLSPEACRMMEEARDEAKKIRSQMVSISESTSTTDQETRKIAVPKGKAGRFSDVHMAQFKKMDSIANHPSSFRANPSRFKPVTTSLKRSPSKAELDKVHNPTKATPTLKRTQSRAKLNKHTVGMSRPTSTAKSVASRDEEAFGPAKRMKRHENDDVSATRPGSRDSKPVDPQPTTPRGPSLHHSHTGIPRLGSRLFTPTKASLARSQSVKTVKNSMIPSLMHSPSTRTLTTPKTFEDSLKAGVRKTSHSLLRIPGVKSILRTPNRKFSNDPMKIAAGTHMSPPPGLDIDKELRSISTTAPVHKQVNFTASTVAKAEKDDGIATPSRVTKVRASSEVPQMAIAYPTLLEADQSPFSSPSRRQTLGELPQSIPGNFTFRSDKAISFGPATSGTIRHVRSSDVHENSEPGEGAKKRKLESVDEGSSEKENDPEEDGRANKRTKANPVEATKTPVSKLPRRQEKRPGSLSRARLSLLATPKRRKT</sequence>
<feature type="compositionally biased region" description="Basic residues" evidence="1">
    <location>
        <begin position="1"/>
        <end position="11"/>
    </location>
</feature>
<keyword evidence="3" id="KW-1185">Reference proteome</keyword>
<feature type="compositionally biased region" description="Low complexity" evidence="1">
    <location>
        <begin position="609"/>
        <end position="619"/>
    </location>
</feature>
<feature type="compositionally biased region" description="Polar residues" evidence="1">
    <location>
        <begin position="497"/>
        <end position="506"/>
    </location>
</feature>
<gene>
    <name evidence="2" type="ORF">K432DRAFT_381451</name>
</gene>
<accession>A0A8E2JG59</accession>
<dbReference type="OrthoDB" id="5204833at2759"/>
<dbReference type="EMBL" id="KV744926">
    <property type="protein sequence ID" value="OCK81303.1"/>
    <property type="molecule type" value="Genomic_DNA"/>
</dbReference>
<evidence type="ECO:0000313" key="3">
    <source>
        <dbReference type="Proteomes" id="UP000250266"/>
    </source>
</evidence>
<feature type="compositionally biased region" description="Basic and acidic residues" evidence="1">
    <location>
        <begin position="541"/>
        <end position="555"/>
    </location>
</feature>
<organism evidence="2 3">
    <name type="scientific">Lepidopterella palustris CBS 459.81</name>
    <dbReference type="NCBI Taxonomy" id="1314670"/>
    <lineage>
        <taxon>Eukaryota</taxon>
        <taxon>Fungi</taxon>
        <taxon>Dikarya</taxon>
        <taxon>Ascomycota</taxon>
        <taxon>Pezizomycotina</taxon>
        <taxon>Dothideomycetes</taxon>
        <taxon>Pleosporomycetidae</taxon>
        <taxon>Mytilinidiales</taxon>
        <taxon>Argynnaceae</taxon>
        <taxon>Lepidopterella</taxon>
    </lineage>
</organism>
<feature type="region of interest" description="Disordered" evidence="1">
    <location>
        <begin position="407"/>
        <end position="428"/>
    </location>
</feature>
<reference evidence="2 3" key="1">
    <citation type="journal article" date="2016" name="Nat. Commun.">
        <title>Ectomycorrhizal ecology is imprinted in the genome of the dominant symbiotic fungus Cenococcum geophilum.</title>
        <authorList>
            <consortium name="DOE Joint Genome Institute"/>
            <person name="Peter M."/>
            <person name="Kohler A."/>
            <person name="Ohm R.A."/>
            <person name="Kuo A."/>
            <person name="Krutzmann J."/>
            <person name="Morin E."/>
            <person name="Arend M."/>
            <person name="Barry K.W."/>
            <person name="Binder M."/>
            <person name="Choi C."/>
            <person name="Clum A."/>
            <person name="Copeland A."/>
            <person name="Grisel N."/>
            <person name="Haridas S."/>
            <person name="Kipfer T."/>
            <person name="LaButti K."/>
            <person name="Lindquist E."/>
            <person name="Lipzen A."/>
            <person name="Maire R."/>
            <person name="Meier B."/>
            <person name="Mihaltcheva S."/>
            <person name="Molinier V."/>
            <person name="Murat C."/>
            <person name="Poggeler S."/>
            <person name="Quandt C.A."/>
            <person name="Sperisen C."/>
            <person name="Tritt A."/>
            <person name="Tisserant E."/>
            <person name="Crous P.W."/>
            <person name="Henrissat B."/>
            <person name="Nehls U."/>
            <person name="Egli S."/>
            <person name="Spatafora J.W."/>
            <person name="Grigoriev I.V."/>
            <person name="Martin F.M."/>
        </authorList>
    </citation>
    <scope>NUCLEOTIDE SEQUENCE [LARGE SCALE GENOMIC DNA]</scope>
    <source>
        <strain evidence="2 3">CBS 459.81</strain>
    </source>
</reference>
<dbReference type="Proteomes" id="UP000250266">
    <property type="component" value="Unassembled WGS sequence"/>
</dbReference>
<feature type="region of interest" description="Disordered" evidence="1">
    <location>
        <begin position="495"/>
        <end position="626"/>
    </location>
</feature>
<feature type="region of interest" description="Disordered" evidence="1">
    <location>
        <begin position="1"/>
        <end position="80"/>
    </location>
</feature>
<name>A0A8E2JG59_9PEZI</name>
<evidence type="ECO:0000256" key="1">
    <source>
        <dbReference type="SAM" id="MobiDB-lite"/>
    </source>
</evidence>
<dbReference type="AlphaFoldDB" id="A0A8E2JG59"/>
<feature type="region of interest" description="Disordered" evidence="1">
    <location>
        <begin position="212"/>
        <end position="339"/>
    </location>
</feature>
<evidence type="ECO:0008006" key="4">
    <source>
        <dbReference type="Google" id="ProtNLM"/>
    </source>
</evidence>
<evidence type="ECO:0000313" key="2">
    <source>
        <dbReference type="EMBL" id="OCK81303.1"/>
    </source>
</evidence>
<feature type="compositionally biased region" description="Low complexity" evidence="1">
    <location>
        <begin position="51"/>
        <end position="66"/>
    </location>
</feature>
<protein>
    <recommendedName>
        <fullName evidence="4">Erythromycin esterase</fullName>
    </recommendedName>
</protein>
<proteinExistence type="predicted"/>